<dbReference type="Gene3D" id="1.10.510.10">
    <property type="entry name" value="Transferase(Phosphotransferase) domain 1"/>
    <property type="match status" value="1"/>
</dbReference>
<dbReference type="PROSITE" id="PS50011">
    <property type="entry name" value="PROTEIN_KINASE_DOM"/>
    <property type="match status" value="1"/>
</dbReference>
<evidence type="ECO:0000256" key="14">
    <source>
        <dbReference type="ARBA" id="ARBA00022777"/>
    </source>
</evidence>
<evidence type="ECO:0000256" key="7">
    <source>
        <dbReference type="ARBA" id="ARBA00022553"/>
    </source>
</evidence>
<evidence type="ECO:0000256" key="23">
    <source>
        <dbReference type="ARBA" id="ARBA00056628"/>
    </source>
</evidence>
<sequence length="809" mass="89008">MGKLDSLTWLTVETNRLSGAFPSSVYNLSSLVLLGLGDNQFSGTLPPNFGFFFPNLHNLSLYRNKFYGPIPSSIANASSLQVIQMDANAFSGVVPSTFGTLKNLTYLLLWENQLEARNDDDWSFIKTLANCTHLQVLELQTNRLGGVLPVAVSNLSKGIRRLTLRGNLISGNIPRGIGDLVSLTFLTLGNNLINGTIPRTIGKLHNLGVLDLGNNQLSGQIPSSIFNLTRMYHFSIDMNQLQGALSPSFGNLQNLQKVYLFANNFSGTIPKELFSISVLTLLSMSQNSLTGALPTKIHQLKSINMMDISENELYGEIPSTMGNCELLVFIDMHGNNFQGKIPQSFDKLRGLEILDLSRNNLSGNIPDFLQEFRYINYLNLSFNNLDGETPKGGIFRNASAVSLLGNPKLCGGNLQLHLHPCSGGESKRPHRRAALFIAVITIPSVALCIAVVILICIIFLRCSKRKSSPPLVHSNEMLPRVTYYELFKATDGFSPRNLIGFGSFGSVYKGKMDPTGPTRKPVAVKVINLGQHGASKSFMRECEALRSIRHRNLLKILTSCSSVDSHGNDFKALVFEFMQNGSLEQWLHPGENENCEKHLGLAQRLNIAVDVALAISYLYCHSSRPIVHCDLKPSNVLLDDEMTAHVSDFGLARFLPDSGDSKKLTSFSAFKGSIGYVAPEYGMGCNASIEGDVYSFGILLLEMATGRRPTDVLFVGDLTLHKYVQMAFPDRVLDIVDPSLLREGTERNIAHGTSPESMNEYLVKEEARLACLASMLTLGLTCSKDSPKERIQMEAVVKEMTAITEVFSC</sequence>
<reference evidence="28" key="1">
    <citation type="submission" date="2017-07" db="EMBL/GenBank/DDBJ databases">
        <title>Taro Niue Genome Assembly and Annotation.</title>
        <authorList>
            <person name="Atibalentja N."/>
            <person name="Keating K."/>
            <person name="Fields C.J."/>
        </authorList>
    </citation>
    <scope>NUCLEOTIDE SEQUENCE</scope>
    <source>
        <strain evidence="28">Niue_2</strain>
        <tissue evidence="28">Leaf</tissue>
    </source>
</reference>
<dbReference type="InterPro" id="IPR055414">
    <property type="entry name" value="LRR_R13L4/SHOC2-like"/>
</dbReference>
<evidence type="ECO:0000256" key="21">
    <source>
        <dbReference type="ARBA" id="ARBA00048679"/>
    </source>
</evidence>
<gene>
    <name evidence="28" type="ORF">Taro_040119</name>
</gene>
<evidence type="ECO:0000259" key="27">
    <source>
        <dbReference type="PROSITE" id="PS50011"/>
    </source>
</evidence>
<evidence type="ECO:0000256" key="3">
    <source>
        <dbReference type="ARBA" id="ARBA00004479"/>
    </source>
</evidence>
<evidence type="ECO:0000256" key="26">
    <source>
        <dbReference type="SAM" id="Phobius"/>
    </source>
</evidence>
<comment type="subcellular location">
    <subcellularLocation>
        <location evidence="1">Cell membrane</location>
        <topology evidence="1">Single-pass membrane protein</topology>
    </subcellularLocation>
    <subcellularLocation>
        <location evidence="2">Endoplasmic reticulum membrane</location>
        <topology evidence="2">Single-pass membrane protein</topology>
    </subcellularLocation>
    <subcellularLocation>
        <location evidence="3">Membrane</location>
        <topology evidence="3">Single-pass type I membrane protein</topology>
    </subcellularLocation>
</comment>
<dbReference type="PROSITE" id="PS00108">
    <property type="entry name" value="PROTEIN_KINASE_ST"/>
    <property type="match status" value="1"/>
</dbReference>
<proteinExistence type="predicted"/>
<keyword evidence="5" id="KW-1003">Cell membrane</keyword>
<dbReference type="EC" id="2.7.11.1" evidence="4"/>
<dbReference type="GO" id="GO:0005789">
    <property type="term" value="C:endoplasmic reticulum membrane"/>
    <property type="evidence" value="ECO:0007669"/>
    <property type="project" value="UniProtKB-SubCell"/>
</dbReference>
<comment type="function">
    <text evidence="22">Receptor kinase that detects X.oryzae pv. oryzae protein Ax21 to promote innate immunity. Following X.oryzae pv. oryzae protein Ax21 detection, undergoes cleavage, releasing the processed protein kinase Xa21 chain.</text>
</comment>
<keyword evidence="16 26" id="KW-1133">Transmembrane helix</keyword>
<dbReference type="InterPro" id="IPR017441">
    <property type="entry name" value="Protein_kinase_ATP_BS"/>
</dbReference>
<comment type="catalytic activity">
    <reaction evidence="20">
        <text>L-threonyl-[protein] + ATP = O-phospho-L-threonyl-[protein] + ADP + H(+)</text>
        <dbReference type="Rhea" id="RHEA:46608"/>
        <dbReference type="Rhea" id="RHEA-COMP:11060"/>
        <dbReference type="Rhea" id="RHEA-COMP:11605"/>
        <dbReference type="ChEBI" id="CHEBI:15378"/>
        <dbReference type="ChEBI" id="CHEBI:30013"/>
        <dbReference type="ChEBI" id="CHEBI:30616"/>
        <dbReference type="ChEBI" id="CHEBI:61977"/>
        <dbReference type="ChEBI" id="CHEBI:456216"/>
        <dbReference type="EC" id="2.7.11.1"/>
    </reaction>
</comment>
<dbReference type="AlphaFoldDB" id="A0A843W850"/>
<evidence type="ECO:0000256" key="17">
    <source>
        <dbReference type="ARBA" id="ARBA00023136"/>
    </source>
</evidence>
<name>A0A843W850_COLES</name>
<keyword evidence="17 26" id="KW-0472">Membrane</keyword>
<keyword evidence="19" id="KW-0325">Glycoprotein</keyword>
<comment type="caution">
    <text evidence="28">The sequence shown here is derived from an EMBL/GenBank/DDBJ whole genome shotgun (WGS) entry which is preliminary data.</text>
</comment>
<evidence type="ECO:0000313" key="29">
    <source>
        <dbReference type="Proteomes" id="UP000652761"/>
    </source>
</evidence>
<feature type="transmembrane region" description="Helical" evidence="26">
    <location>
        <begin position="435"/>
        <end position="460"/>
    </location>
</feature>
<dbReference type="Pfam" id="PF23598">
    <property type="entry name" value="LRR_14"/>
    <property type="match status" value="1"/>
</dbReference>
<dbReference type="EMBL" id="NMUH01003839">
    <property type="protein sequence ID" value="MQM07283.1"/>
    <property type="molecule type" value="Genomic_DNA"/>
</dbReference>
<dbReference type="Proteomes" id="UP000652761">
    <property type="component" value="Unassembled WGS sequence"/>
</dbReference>
<dbReference type="Gene3D" id="3.80.10.10">
    <property type="entry name" value="Ribonuclease Inhibitor"/>
    <property type="match status" value="2"/>
</dbReference>
<evidence type="ECO:0000256" key="6">
    <source>
        <dbReference type="ARBA" id="ARBA00022527"/>
    </source>
</evidence>
<evidence type="ECO:0000256" key="16">
    <source>
        <dbReference type="ARBA" id="ARBA00022989"/>
    </source>
</evidence>
<keyword evidence="14" id="KW-0418">Kinase</keyword>
<dbReference type="FunFam" id="3.30.200.20:FF:000432">
    <property type="entry name" value="LRR receptor-like serine/threonine-protein kinase EFR"/>
    <property type="match status" value="1"/>
</dbReference>
<evidence type="ECO:0000256" key="4">
    <source>
        <dbReference type="ARBA" id="ARBA00012513"/>
    </source>
</evidence>
<evidence type="ECO:0000256" key="5">
    <source>
        <dbReference type="ARBA" id="ARBA00022475"/>
    </source>
</evidence>
<evidence type="ECO:0000256" key="24">
    <source>
        <dbReference type="ARBA" id="ARBA00072040"/>
    </source>
</evidence>
<dbReference type="InterPro" id="IPR001245">
    <property type="entry name" value="Ser-Thr/Tyr_kinase_cat_dom"/>
</dbReference>
<dbReference type="SUPFAM" id="SSF52058">
    <property type="entry name" value="L domain-like"/>
    <property type="match status" value="1"/>
</dbReference>
<evidence type="ECO:0000256" key="22">
    <source>
        <dbReference type="ARBA" id="ARBA00054320"/>
    </source>
</evidence>
<keyword evidence="8" id="KW-0433">Leucine-rich repeat</keyword>
<dbReference type="InterPro" id="IPR000719">
    <property type="entry name" value="Prot_kinase_dom"/>
</dbReference>
<feature type="domain" description="Protein kinase" evidence="27">
    <location>
        <begin position="493"/>
        <end position="762"/>
    </location>
</feature>
<dbReference type="GO" id="GO:0005886">
    <property type="term" value="C:plasma membrane"/>
    <property type="evidence" value="ECO:0007669"/>
    <property type="project" value="UniProtKB-SubCell"/>
</dbReference>
<dbReference type="Pfam" id="PF00560">
    <property type="entry name" value="LRR_1"/>
    <property type="match status" value="2"/>
</dbReference>
<keyword evidence="15 25" id="KW-0067">ATP-binding</keyword>
<evidence type="ECO:0000313" key="28">
    <source>
        <dbReference type="EMBL" id="MQM07283.1"/>
    </source>
</evidence>
<evidence type="ECO:0000256" key="25">
    <source>
        <dbReference type="PROSITE-ProRule" id="PRU10141"/>
    </source>
</evidence>
<dbReference type="InterPro" id="IPR008271">
    <property type="entry name" value="Ser/Thr_kinase_AS"/>
</dbReference>
<keyword evidence="12" id="KW-0677">Repeat</keyword>
<keyword evidence="18" id="KW-0675">Receptor</keyword>
<keyword evidence="7" id="KW-0597">Phosphoprotein</keyword>
<keyword evidence="6" id="KW-0723">Serine/threonine-protein kinase</keyword>
<keyword evidence="10 26" id="KW-0812">Transmembrane</keyword>
<evidence type="ECO:0000256" key="10">
    <source>
        <dbReference type="ARBA" id="ARBA00022692"/>
    </source>
</evidence>
<evidence type="ECO:0000256" key="12">
    <source>
        <dbReference type="ARBA" id="ARBA00022737"/>
    </source>
</evidence>
<evidence type="ECO:0000256" key="1">
    <source>
        <dbReference type="ARBA" id="ARBA00004162"/>
    </source>
</evidence>
<comment type="function">
    <text evidence="23">The processed protein kinase Xa21 chain released by protein cleavage after X.oryzae pv. oryzae protein Ax21 detection translocates into the nucleus where it can bind and regulate WRKY62, a transcription factor. Confers resistance to the bacterial pathogen X.oryzae pv. oryzae (Xoo).</text>
</comment>
<dbReference type="PANTHER" id="PTHR27008:SF499">
    <property type="entry name" value="OS06G0581500 PROTEIN"/>
    <property type="match status" value="1"/>
</dbReference>
<dbReference type="GO" id="GO:0005524">
    <property type="term" value="F:ATP binding"/>
    <property type="evidence" value="ECO:0007669"/>
    <property type="project" value="UniProtKB-UniRule"/>
</dbReference>
<evidence type="ECO:0000256" key="11">
    <source>
        <dbReference type="ARBA" id="ARBA00022729"/>
    </source>
</evidence>
<dbReference type="InterPro" id="IPR003591">
    <property type="entry name" value="Leu-rich_rpt_typical-subtyp"/>
</dbReference>
<dbReference type="SUPFAM" id="SSF52047">
    <property type="entry name" value="RNI-like"/>
    <property type="match status" value="1"/>
</dbReference>
<dbReference type="PANTHER" id="PTHR27008">
    <property type="entry name" value="OS04G0122200 PROTEIN"/>
    <property type="match status" value="1"/>
</dbReference>
<keyword evidence="29" id="KW-1185">Reference proteome</keyword>
<dbReference type="OrthoDB" id="676979at2759"/>
<dbReference type="PROSITE" id="PS00107">
    <property type="entry name" value="PROTEIN_KINASE_ATP"/>
    <property type="match status" value="1"/>
</dbReference>
<dbReference type="FunFam" id="1.10.510.10:FF:000358">
    <property type="entry name" value="Putative leucine-rich repeat receptor-like serine/threonine-protein kinase"/>
    <property type="match status" value="1"/>
</dbReference>
<evidence type="ECO:0000256" key="8">
    <source>
        <dbReference type="ARBA" id="ARBA00022614"/>
    </source>
</evidence>
<dbReference type="Gene3D" id="3.30.200.20">
    <property type="entry name" value="Phosphorylase Kinase, domain 1"/>
    <property type="match status" value="1"/>
</dbReference>
<evidence type="ECO:0000256" key="13">
    <source>
        <dbReference type="ARBA" id="ARBA00022741"/>
    </source>
</evidence>
<evidence type="ECO:0000256" key="2">
    <source>
        <dbReference type="ARBA" id="ARBA00004389"/>
    </source>
</evidence>
<keyword evidence="9" id="KW-0808">Transferase</keyword>
<protein>
    <recommendedName>
        <fullName evidence="24">Receptor kinase-like protein Xa21</fullName>
        <ecNumber evidence="4">2.7.11.1</ecNumber>
    </recommendedName>
</protein>
<evidence type="ECO:0000256" key="9">
    <source>
        <dbReference type="ARBA" id="ARBA00022679"/>
    </source>
</evidence>
<keyword evidence="11" id="KW-0732">Signal</keyword>
<dbReference type="InterPro" id="IPR001611">
    <property type="entry name" value="Leu-rich_rpt"/>
</dbReference>
<evidence type="ECO:0000256" key="20">
    <source>
        <dbReference type="ARBA" id="ARBA00047899"/>
    </source>
</evidence>
<organism evidence="28 29">
    <name type="scientific">Colocasia esculenta</name>
    <name type="common">Wild taro</name>
    <name type="synonym">Arum esculentum</name>
    <dbReference type="NCBI Taxonomy" id="4460"/>
    <lineage>
        <taxon>Eukaryota</taxon>
        <taxon>Viridiplantae</taxon>
        <taxon>Streptophyta</taxon>
        <taxon>Embryophyta</taxon>
        <taxon>Tracheophyta</taxon>
        <taxon>Spermatophyta</taxon>
        <taxon>Magnoliopsida</taxon>
        <taxon>Liliopsida</taxon>
        <taxon>Araceae</taxon>
        <taxon>Aroideae</taxon>
        <taxon>Colocasieae</taxon>
        <taxon>Colocasia</taxon>
    </lineage>
</organism>
<dbReference type="SMART" id="SM00369">
    <property type="entry name" value="LRR_TYP"/>
    <property type="match status" value="6"/>
</dbReference>
<dbReference type="SUPFAM" id="SSF56112">
    <property type="entry name" value="Protein kinase-like (PK-like)"/>
    <property type="match status" value="1"/>
</dbReference>
<dbReference type="InterPro" id="IPR051809">
    <property type="entry name" value="Plant_receptor-like_S/T_kinase"/>
</dbReference>
<dbReference type="GO" id="GO:0004674">
    <property type="term" value="F:protein serine/threonine kinase activity"/>
    <property type="evidence" value="ECO:0007669"/>
    <property type="project" value="UniProtKB-KW"/>
</dbReference>
<comment type="catalytic activity">
    <reaction evidence="21">
        <text>L-seryl-[protein] + ATP = O-phospho-L-seryl-[protein] + ADP + H(+)</text>
        <dbReference type="Rhea" id="RHEA:17989"/>
        <dbReference type="Rhea" id="RHEA-COMP:9863"/>
        <dbReference type="Rhea" id="RHEA-COMP:11604"/>
        <dbReference type="ChEBI" id="CHEBI:15378"/>
        <dbReference type="ChEBI" id="CHEBI:29999"/>
        <dbReference type="ChEBI" id="CHEBI:30616"/>
        <dbReference type="ChEBI" id="CHEBI:83421"/>
        <dbReference type="ChEBI" id="CHEBI:456216"/>
        <dbReference type="EC" id="2.7.11.1"/>
    </reaction>
</comment>
<evidence type="ECO:0000256" key="15">
    <source>
        <dbReference type="ARBA" id="ARBA00022840"/>
    </source>
</evidence>
<dbReference type="InterPro" id="IPR032675">
    <property type="entry name" value="LRR_dom_sf"/>
</dbReference>
<feature type="binding site" evidence="25">
    <location>
        <position position="525"/>
    </location>
    <ligand>
        <name>ATP</name>
        <dbReference type="ChEBI" id="CHEBI:30616"/>
    </ligand>
</feature>
<keyword evidence="13 25" id="KW-0547">Nucleotide-binding</keyword>
<dbReference type="InterPro" id="IPR011009">
    <property type="entry name" value="Kinase-like_dom_sf"/>
</dbReference>
<dbReference type="Pfam" id="PF07714">
    <property type="entry name" value="PK_Tyr_Ser-Thr"/>
    <property type="match status" value="1"/>
</dbReference>
<accession>A0A843W850</accession>
<evidence type="ECO:0000256" key="19">
    <source>
        <dbReference type="ARBA" id="ARBA00023180"/>
    </source>
</evidence>
<dbReference type="FunFam" id="3.80.10.10:FF:000288">
    <property type="entry name" value="LRR receptor-like serine/threonine-protein kinase EFR"/>
    <property type="match status" value="1"/>
</dbReference>
<evidence type="ECO:0000256" key="18">
    <source>
        <dbReference type="ARBA" id="ARBA00023170"/>
    </source>
</evidence>
<dbReference type="SMART" id="SM00220">
    <property type="entry name" value="S_TKc"/>
    <property type="match status" value="1"/>
</dbReference>